<evidence type="ECO:0000313" key="6">
    <source>
        <dbReference type="Proteomes" id="UP001213000"/>
    </source>
</evidence>
<sequence length="1051" mass="120153">MNAEFTQRSCVLVLENQIYPHFVAASAPEAMLDAGARHPPPRCHPGTRITINEKLYEWSLDYLCTRAMIWLFGPAGVGKTAVAQTFAERIQNEGRLGASFFFSATKERSRSDPFRVIPTLAYQLAINDSGYRHIVSQRLASDPSVLDATLEVQFRKLIIEPFLYLRASRSLQHNSNDQTRILIVLDGLDECSSDDAQCQLVELIRDAAQRHDLPFIWLLCSRPERHLKYTFSQFEFVRVCGREELLIDHEARIDVENFLRDRLMDIYRRYQEVISTSDGRWPPEADLDLVIQKADGYFVFASTAERFIADAQIGNPSAQLTSLVNMLRGLNDAGVNSPLEALDALYSRILVKVSDRAWSIASRILALQIYGLFRPVDETPADPKLYTAKRLWNFMQIDEATFQGALQGLHSVIDIPGGPDAETRGISFYHKSFCDYLVTPHRAKMFFLSSDQADCIRLSYTLQWYQHVLYAESIARVTSDDHGKGVLALKQWAGGEVSPKGITKVKETMEVIYATFGSQKVLDLNCSKTLYQFNFGLLDEETSEDSTLLHLSINLDTRKLFNDYHFVRTKIHYNDVDPKLLRNLSLLTNGRDIEALDLEAAKDTLSSIYNQSAPAIRFAIVGQGVKSGLACIFRREQASRSSLLSWHVIWLNAELPPTENQKFIYHQWARQLRLQDLQKRPMGRPLLLNPIQLDNFPEITSAEELQVLAATKELIKAERELIQNLETMRRYSHELSRSNLAANSVLFQHLGSLLEFQRQFLRCILEMSQKPWKEQRWGLLFCEKEDDFVVYDLACNQSAMSSNSDFLRTHEMVLKPLDTIIHVSNVASYFEKPSRHLNDYARLLDALIEGLSTATYPYHAELQKGAEAVQRIIRADSDARCRSENQNTTRKLASIVDDWKGHHLQNFGELLVSDILIVTTPNRRHRPFHVFVFENILLFFKMVPEPDQDLRSDSDRTKKTPVPLGNVSLLLKGRISMTSVDDIVDAVPSDSAMFDTHTNIVHPLEVVWEGDSGPEHLIIHCRDEAQMHEWAVVLNRRLQIMRKQTKHHLSF</sequence>
<evidence type="ECO:0000313" key="5">
    <source>
        <dbReference type="EMBL" id="KAJ3564629.1"/>
    </source>
</evidence>
<dbReference type="PANTHER" id="PTHR47339:SF1">
    <property type="entry name" value="CELL DIVISION CONTROL PROTEIN 24"/>
    <property type="match status" value="1"/>
</dbReference>
<organism evidence="5 6">
    <name type="scientific">Leucocoprinus birnbaumii</name>
    <dbReference type="NCBI Taxonomy" id="56174"/>
    <lineage>
        <taxon>Eukaryota</taxon>
        <taxon>Fungi</taxon>
        <taxon>Dikarya</taxon>
        <taxon>Basidiomycota</taxon>
        <taxon>Agaricomycotina</taxon>
        <taxon>Agaricomycetes</taxon>
        <taxon>Agaricomycetidae</taxon>
        <taxon>Agaricales</taxon>
        <taxon>Agaricineae</taxon>
        <taxon>Agaricaceae</taxon>
        <taxon>Leucocoprinus</taxon>
    </lineage>
</organism>
<dbReference type="PROSITE" id="PS50003">
    <property type="entry name" value="PH_DOMAIN"/>
    <property type="match status" value="1"/>
</dbReference>
<keyword evidence="1" id="KW-0677">Repeat</keyword>
<dbReference type="InterPro" id="IPR007111">
    <property type="entry name" value="NACHT_NTPase"/>
</dbReference>
<dbReference type="Gene3D" id="2.30.29.30">
    <property type="entry name" value="Pleckstrin-homology domain (PH domain)/Phosphotyrosine-binding domain (PTB)"/>
    <property type="match status" value="1"/>
</dbReference>
<evidence type="ECO:0000259" key="3">
    <source>
        <dbReference type="PROSITE" id="PS50010"/>
    </source>
</evidence>
<dbReference type="GO" id="GO:0000935">
    <property type="term" value="C:division septum"/>
    <property type="evidence" value="ECO:0007669"/>
    <property type="project" value="TreeGrafter"/>
</dbReference>
<dbReference type="GO" id="GO:0043332">
    <property type="term" value="C:mating projection tip"/>
    <property type="evidence" value="ECO:0007669"/>
    <property type="project" value="TreeGrafter"/>
</dbReference>
<dbReference type="EMBL" id="JANIEX010000645">
    <property type="protein sequence ID" value="KAJ3564629.1"/>
    <property type="molecule type" value="Genomic_DNA"/>
</dbReference>
<dbReference type="InterPro" id="IPR000219">
    <property type="entry name" value="DH_dom"/>
</dbReference>
<dbReference type="SUPFAM" id="SSF48065">
    <property type="entry name" value="DBL homology domain (DH-domain)"/>
    <property type="match status" value="1"/>
</dbReference>
<dbReference type="Pfam" id="PF24883">
    <property type="entry name" value="NPHP3_N"/>
    <property type="match status" value="1"/>
</dbReference>
<evidence type="ECO:0000259" key="2">
    <source>
        <dbReference type="PROSITE" id="PS50003"/>
    </source>
</evidence>
<dbReference type="InterPro" id="IPR053026">
    <property type="entry name" value="CDC42_GEF"/>
</dbReference>
<dbReference type="Pfam" id="PF15411">
    <property type="entry name" value="PH_10"/>
    <property type="match status" value="1"/>
</dbReference>
<dbReference type="GO" id="GO:0005634">
    <property type="term" value="C:nucleus"/>
    <property type="evidence" value="ECO:0007669"/>
    <property type="project" value="TreeGrafter"/>
</dbReference>
<dbReference type="SUPFAM" id="SSF52540">
    <property type="entry name" value="P-loop containing nucleoside triphosphate hydrolases"/>
    <property type="match status" value="1"/>
</dbReference>
<feature type="domain" description="NACHT" evidence="4">
    <location>
        <begin position="67"/>
        <end position="221"/>
    </location>
</feature>
<evidence type="ECO:0000256" key="1">
    <source>
        <dbReference type="ARBA" id="ARBA00022737"/>
    </source>
</evidence>
<protein>
    <recommendedName>
        <fullName evidence="7">NACHT domain-containing protein</fullName>
    </recommendedName>
</protein>
<dbReference type="Proteomes" id="UP001213000">
    <property type="component" value="Unassembled WGS sequence"/>
</dbReference>
<dbReference type="Gene3D" id="3.40.50.300">
    <property type="entry name" value="P-loop containing nucleotide triphosphate hydrolases"/>
    <property type="match status" value="1"/>
</dbReference>
<dbReference type="SMART" id="SM00233">
    <property type="entry name" value="PH"/>
    <property type="match status" value="1"/>
</dbReference>
<reference evidence="5" key="1">
    <citation type="submission" date="2022-07" db="EMBL/GenBank/DDBJ databases">
        <title>Genome Sequence of Leucocoprinus birnbaumii.</title>
        <authorList>
            <person name="Buettner E."/>
        </authorList>
    </citation>
    <scope>NUCLEOTIDE SEQUENCE</scope>
    <source>
        <strain evidence="5">VT141</strain>
    </source>
</reference>
<dbReference type="GO" id="GO:0005737">
    <property type="term" value="C:cytoplasm"/>
    <property type="evidence" value="ECO:0007669"/>
    <property type="project" value="TreeGrafter"/>
</dbReference>
<proteinExistence type="predicted"/>
<dbReference type="InterPro" id="IPR011993">
    <property type="entry name" value="PH-like_dom_sf"/>
</dbReference>
<dbReference type="InterPro" id="IPR035899">
    <property type="entry name" value="DBL_dom_sf"/>
</dbReference>
<name>A0AAD5YS42_9AGAR</name>
<evidence type="ECO:0008006" key="7">
    <source>
        <dbReference type="Google" id="ProtNLM"/>
    </source>
</evidence>
<evidence type="ECO:0000259" key="4">
    <source>
        <dbReference type="PROSITE" id="PS50837"/>
    </source>
</evidence>
<feature type="domain" description="DH" evidence="3">
    <location>
        <begin position="706"/>
        <end position="879"/>
    </location>
</feature>
<dbReference type="GO" id="GO:0031106">
    <property type="term" value="P:septin ring organization"/>
    <property type="evidence" value="ECO:0007669"/>
    <property type="project" value="TreeGrafter"/>
</dbReference>
<dbReference type="GO" id="GO:0030010">
    <property type="term" value="P:establishment of cell polarity"/>
    <property type="evidence" value="ECO:0007669"/>
    <property type="project" value="TreeGrafter"/>
</dbReference>
<dbReference type="Gene3D" id="1.20.900.10">
    <property type="entry name" value="Dbl homology (DH) domain"/>
    <property type="match status" value="1"/>
</dbReference>
<gene>
    <name evidence="5" type="ORF">NP233_g8169</name>
</gene>
<dbReference type="Pfam" id="PF00621">
    <property type="entry name" value="RhoGEF"/>
    <property type="match status" value="1"/>
</dbReference>
<dbReference type="GO" id="GO:0005085">
    <property type="term" value="F:guanyl-nucleotide exchange factor activity"/>
    <property type="evidence" value="ECO:0007669"/>
    <property type="project" value="InterPro"/>
</dbReference>
<dbReference type="PANTHER" id="PTHR47339">
    <property type="entry name" value="CELL DIVISION CONTROL PROTEIN 24"/>
    <property type="match status" value="1"/>
</dbReference>
<dbReference type="InterPro" id="IPR001849">
    <property type="entry name" value="PH_domain"/>
</dbReference>
<feature type="domain" description="PH" evidence="2">
    <location>
        <begin position="909"/>
        <end position="1039"/>
    </location>
</feature>
<accession>A0AAD5YS42</accession>
<dbReference type="PROSITE" id="PS50837">
    <property type="entry name" value="NACHT"/>
    <property type="match status" value="1"/>
</dbReference>
<dbReference type="InterPro" id="IPR056884">
    <property type="entry name" value="NPHP3-like_N"/>
</dbReference>
<dbReference type="PROSITE" id="PS50010">
    <property type="entry name" value="DH_2"/>
    <property type="match status" value="1"/>
</dbReference>
<dbReference type="InterPro" id="IPR027417">
    <property type="entry name" value="P-loop_NTPase"/>
</dbReference>
<dbReference type="SUPFAM" id="SSF50729">
    <property type="entry name" value="PH domain-like"/>
    <property type="match status" value="1"/>
</dbReference>
<keyword evidence="6" id="KW-1185">Reference proteome</keyword>
<comment type="caution">
    <text evidence="5">The sequence shown here is derived from an EMBL/GenBank/DDBJ whole genome shotgun (WGS) entry which is preliminary data.</text>
</comment>
<dbReference type="AlphaFoldDB" id="A0AAD5YS42"/>